<evidence type="ECO:0000313" key="4">
    <source>
        <dbReference type="EMBL" id="CAB5229608.1"/>
    </source>
</evidence>
<dbReference type="EMBL" id="LR797344">
    <property type="protein sequence ID" value="CAB4204170.1"/>
    <property type="molecule type" value="Genomic_DNA"/>
</dbReference>
<feature type="region of interest" description="Disordered" evidence="1">
    <location>
        <begin position="1"/>
        <end position="34"/>
    </location>
</feature>
<sequence>MNNNQEDAKHFKLVQDEPSGQDALPSPKKKNKRPSHWRFFTELELLVIRSVKKEIISAQQIANLLQLDNSSSFRACLSNMVERMILIRAKGGYKINR</sequence>
<dbReference type="EMBL" id="LR796321">
    <property type="protein sequence ID" value="CAB4136493.1"/>
    <property type="molecule type" value="Genomic_DNA"/>
</dbReference>
<evidence type="ECO:0000313" key="3">
    <source>
        <dbReference type="EMBL" id="CAB4204170.1"/>
    </source>
</evidence>
<feature type="compositionally biased region" description="Basic and acidic residues" evidence="1">
    <location>
        <begin position="1"/>
        <end position="15"/>
    </location>
</feature>
<protein>
    <submittedName>
        <fullName evidence="3">Uncharacterized protein</fullName>
    </submittedName>
</protein>
<accession>A0A6J5S6L8</accession>
<dbReference type="EMBL" id="LR798408">
    <property type="protein sequence ID" value="CAB5229608.1"/>
    <property type="molecule type" value="Genomic_DNA"/>
</dbReference>
<evidence type="ECO:0000313" key="2">
    <source>
        <dbReference type="EMBL" id="CAB4136493.1"/>
    </source>
</evidence>
<evidence type="ECO:0000256" key="1">
    <source>
        <dbReference type="SAM" id="MobiDB-lite"/>
    </source>
</evidence>
<organism evidence="3">
    <name type="scientific">uncultured Caudovirales phage</name>
    <dbReference type="NCBI Taxonomy" id="2100421"/>
    <lineage>
        <taxon>Viruses</taxon>
        <taxon>Duplodnaviria</taxon>
        <taxon>Heunggongvirae</taxon>
        <taxon>Uroviricota</taxon>
        <taxon>Caudoviricetes</taxon>
        <taxon>Peduoviridae</taxon>
        <taxon>Maltschvirus</taxon>
        <taxon>Maltschvirus maltsch</taxon>
    </lineage>
</organism>
<reference evidence="3" key="1">
    <citation type="submission" date="2020-05" db="EMBL/GenBank/DDBJ databases">
        <authorList>
            <person name="Chiriac C."/>
            <person name="Salcher M."/>
            <person name="Ghai R."/>
            <person name="Kavagutti S V."/>
        </authorList>
    </citation>
    <scope>NUCLEOTIDE SEQUENCE</scope>
</reference>
<name>A0A6J5S6L8_9CAUD</name>
<gene>
    <name evidence="3" type="ORF">UFOVP1388_39</name>
    <name evidence="4" type="ORF">UFOVP1565_2</name>
    <name evidence="2" type="ORF">UFOVP311_18</name>
</gene>
<proteinExistence type="predicted"/>